<name>A0A516PXG9_9ACTN</name>
<reference evidence="2 3" key="1">
    <citation type="submission" date="2019-07" db="EMBL/GenBank/DDBJ databases">
        <title>Microlunatus dokdonensis sp. nov. isolated from the rhizospheric soil of the wild plant Elymus tsukushiensis.</title>
        <authorList>
            <person name="Ghim S.-Y."/>
            <person name="Hwang Y.-J."/>
            <person name="Son J.-S."/>
            <person name="Shin J.-H."/>
        </authorList>
    </citation>
    <scope>NUCLEOTIDE SEQUENCE [LARGE SCALE GENOMIC DNA]</scope>
    <source>
        <strain evidence="2 3">KUDC0627</strain>
    </source>
</reference>
<dbReference type="PANTHER" id="PTHR11014">
    <property type="entry name" value="PEPTIDASE M20 FAMILY MEMBER"/>
    <property type="match status" value="1"/>
</dbReference>
<evidence type="ECO:0000256" key="1">
    <source>
        <dbReference type="PIRSR" id="PIRSR005962-1"/>
    </source>
</evidence>
<dbReference type="Gene3D" id="3.30.70.360">
    <property type="match status" value="1"/>
</dbReference>
<sequence>MTEDDHPTKLIMTSLAELESELIDFRRDLHAHPELGFAEQRTTTKIIERLVAAGLSPHRLPSGTGLVCDLVPAGMEGRPMIGLRADIDALPITDIKDVPYRSENPGVCHACGHDVHTSVVLGTGLVLAGLLDRMTKPVRLIFQPAEELVPGGAPATIEAGVLDGLDEVYAMHCDPRTSVGRIALTTGPITSALDRILVRLSGPGGHTSRPQLTCDLVAALAQVAVQAPLLLSRRVDPRGGSSLVWGRINAGTTANAIPAVGELEGTVRSLQLSGWREAQQQLPELIRQIAEPYGAAVEVSMTEGVPPTVNDAAAVRRLTEAAAAVLGDQAVGITEQSLGGEDFSWMLQQVPGAMARLGVRSPHADPAEVVDLHQAGFDPDEGAIATGVSVFSRLALGHD</sequence>
<dbReference type="AlphaFoldDB" id="A0A516PXG9"/>
<dbReference type="SUPFAM" id="SSF53187">
    <property type="entry name" value="Zn-dependent exopeptidases"/>
    <property type="match status" value="1"/>
</dbReference>
<evidence type="ECO:0000313" key="3">
    <source>
        <dbReference type="Proteomes" id="UP000319263"/>
    </source>
</evidence>
<feature type="binding site" evidence="1">
    <location>
        <position position="147"/>
    </location>
    <ligand>
        <name>Mn(2+)</name>
        <dbReference type="ChEBI" id="CHEBI:29035"/>
        <label>2</label>
    </ligand>
</feature>
<protein>
    <submittedName>
        <fullName evidence="2">Amidohydrolase</fullName>
    </submittedName>
</protein>
<dbReference type="InterPro" id="IPR036264">
    <property type="entry name" value="Bact_exopeptidase_dim_dom"/>
</dbReference>
<accession>A0A516PXG9</accession>
<comment type="cofactor">
    <cofactor evidence="1">
        <name>Mn(2+)</name>
        <dbReference type="ChEBI" id="CHEBI:29035"/>
    </cofactor>
    <text evidence="1">The Mn(2+) ion enhances activity.</text>
</comment>
<keyword evidence="1" id="KW-0479">Metal-binding</keyword>
<gene>
    <name evidence="2" type="ORF">FOE78_06780</name>
</gene>
<proteinExistence type="predicted"/>
<dbReference type="KEGG" id="mik:FOE78_06780"/>
<dbReference type="SUPFAM" id="SSF55031">
    <property type="entry name" value="Bacterial exopeptidase dimerisation domain"/>
    <property type="match status" value="1"/>
</dbReference>
<feature type="binding site" evidence="1">
    <location>
        <position position="113"/>
    </location>
    <ligand>
        <name>Mn(2+)</name>
        <dbReference type="ChEBI" id="CHEBI:29035"/>
        <label>2</label>
    </ligand>
</feature>
<dbReference type="GO" id="GO:0046872">
    <property type="term" value="F:metal ion binding"/>
    <property type="evidence" value="ECO:0007669"/>
    <property type="project" value="UniProtKB-KW"/>
</dbReference>
<dbReference type="NCBIfam" id="TIGR01891">
    <property type="entry name" value="amidohydrolases"/>
    <property type="match status" value="1"/>
</dbReference>
<dbReference type="OrthoDB" id="9777385at2"/>
<dbReference type="EMBL" id="CP041692">
    <property type="protein sequence ID" value="QDP95651.1"/>
    <property type="molecule type" value="Genomic_DNA"/>
</dbReference>
<feature type="binding site" evidence="1">
    <location>
        <position position="373"/>
    </location>
    <ligand>
        <name>Mn(2+)</name>
        <dbReference type="ChEBI" id="CHEBI:29035"/>
        <label>2</label>
    </ligand>
</feature>
<dbReference type="InterPro" id="IPR017439">
    <property type="entry name" value="Amidohydrolase"/>
</dbReference>
<keyword evidence="1" id="KW-0464">Manganese</keyword>
<organism evidence="2 3">
    <name type="scientific">Microlunatus elymi</name>
    <dbReference type="NCBI Taxonomy" id="2596828"/>
    <lineage>
        <taxon>Bacteria</taxon>
        <taxon>Bacillati</taxon>
        <taxon>Actinomycetota</taxon>
        <taxon>Actinomycetes</taxon>
        <taxon>Propionibacteriales</taxon>
        <taxon>Propionibacteriaceae</taxon>
        <taxon>Microlunatus</taxon>
    </lineage>
</organism>
<dbReference type="GO" id="GO:0016787">
    <property type="term" value="F:hydrolase activity"/>
    <property type="evidence" value="ECO:0007669"/>
    <property type="project" value="UniProtKB-KW"/>
</dbReference>
<keyword evidence="2" id="KW-0378">Hydrolase</keyword>
<keyword evidence="3" id="KW-1185">Reference proteome</keyword>
<dbReference type="RefSeq" id="WP_143985619.1">
    <property type="nucleotide sequence ID" value="NZ_CP041692.1"/>
</dbReference>
<evidence type="ECO:0000313" key="2">
    <source>
        <dbReference type="EMBL" id="QDP95651.1"/>
    </source>
</evidence>
<dbReference type="Proteomes" id="UP000319263">
    <property type="component" value="Chromosome"/>
</dbReference>
<feature type="binding site" evidence="1">
    <location>
        <position position="172"/>
    </location>
    <ligand>
        <name>Mn(2+)</name>
        <dbReference type="ChEBI" id="CHEBI:29035"/>
        <label>2</label>
    </ligand>
</feature>
<dbReference type="Gene3D" id="3.40.630.10">
    <property type="entry name" value="Zn peptidases"/>
    <property type="match status" value="1"/>
</dbReference>
<dbReference type="PANTHER" id="PTHR11014:SF63">
    <property type="entry name" value="METALLOPEPTIDASE, PUTATIVE (AFU_ORTHOLOGUE AFUA_6G09600)-RELATED"/>
    <property type="match status" value="1"/>
</dbReference>
<dbReference type="PIRSF" id="PIRSF005962">
    <property type="entry name" value="Pept_M20D_amidohydro"/>
    <property type="match status" value="1"/>
</dbReference>
<feature type="binding site" evidence="1">
    <location>
        <position position="111"/>
    </location>
    <ligand>
        <name>Mn(2+)</name>
        <dbReference type="ChEBI" id="CHEBI:29035"/>
        <label>2</label>
    </ligand>
</feature>
<dbReference type="InterPro" id="IPR002933">
    <property type="entry name" value="Peptidase_M20"/>
</dbReference>
<dbReference type="Pfam" id="PF01546">
    <property type="entry name" value="Peptidase_M20"/>
    <property type="match status" value="1"/>
</dbReference>